<gene>
    <name evidence="2" type="ORF">Sjap_018756</name>
</gene>
<dbReference type="Proteomes" id="UP001417504">
    <property type="component" value="Unassembled WGS sequence"/>
</dbReference>
<protein>
    <submittedName>
        <fullName evidence="2">Uncharacterized protein</fullName>
    </submittedName>
</protein>
<name>A0AAP0NNJ7_9MAGN</name>
<dbReference type="EMBL" id="JBBNAE010000007">
    <property type="protein sequence ID" value="KAK9110696.1"/>
    <property type="molecule type" value="Genomic_DNA"/>
</dbReference>
<evidence type="ECO:0000256" key="1">
    <source>
        <dbReference type="SAM" id="MobiDB-lite"/>
    </source>
</evidence>
<feature type="compositionally biased region" description="Basic and acidic residues" evidence="1">
    <location>
        <begin position="1"/>
        <end position="11"/>
    </location>
</feature>
<feature type="compositionally biased region" description="Basic and acidic residues" evidence="1">
    <location>
        <begin position="20"/>
        <end position="47"/>
    </location>
</feature>
<proteinExistence type="predicted"/>
<dbReference type="AlphaFoldDB" id="A0AAP0NNJ7"/>
<keyword evidence="3" id="KW-1185">Reference proteome</keyword>
<organism evidence="2 3">
    <name type="scientific">Stephania japonica</name>
    <dbReference type="NCBI Taxonomy" id="461633"/>
    <lineage>
        <taxon>Eukaryota</taxon>
        <taxon>Viridiplantae</taxon>
        <taxon>Streptophyta</taxon>
        <taxon>Embryophyta</taxon>
        <taxon>Tracheophyta</taxon>
        <taxon>Spermatophyta</taxon>
        <taxon>Magnoliopsida</taxon>
        <taxon>Ranunculales</taxon>
        <taxon>Menispermaceae</taxon>
        <taxon>Menispermoideae</taxon>
        <taxon>Cissampelideae</taxon>
        <taxon>Stephania</taxon>
    </lineage>
</organism>
<sequence>MREMIDEDLRVPRGGGEFWSKVHSERHTEVRDEGDQFDRQRQDQQGRRDRHPGQQRGDEGHVVYAIAPHCRAKRHQPQDQSTGIGIVVVGTRNERDQGRVEIR</sequence>
<accession>A0AAP0NNJ7</accession>
<evidence type="ECO:0000313" key="2">
    <source>
        <dbReference type="EMBL" id="KAK9110696.1"/>
    </source>
</evidence>
<evidence type="ECO:0000313" key="3">
    <source>
        <dbReference type="Proteomes" id="UP001417504"/>
    </source>
</evidence>
<comment type="caution">
    <text evidence="2">The sequence shown here is derived from an EMBL/GenBank/DDBJ whole genome shotgun (WGS) entry which is preliminary data.</text>
</comment>
<reference evidence="2 3" key="1">
    <citation type="submission" date="2024-01" db="EMBL/GenBank/DDBJ databases">
        <title>Genome assemblies of Stephania.</title>
        <authorList>
            <person name="Yang L."/>
        </authorList>
    </citation>
    <scope>NUCLEOTIDE SEQUENCE [LARGE SCALE GENOMIC DNA]</scope>
    <source>
        <strain evidence="2">QJT</strain>
        <tissue evidence="2">Leaf</tissue>
    </source>
</reference>
<feature type="region of interest" description="Disordered" evidence="1">
    <location>
        <begin position="1"/>
        <end position="60"/>
    </location>
</feature>